<feature type="compositionally biased region" description="Polar residues" evidence="1">
    <location>
        <begin position="1"/>
        <end position="10"/>
    </location>
</feature>
<feature type="transmembrane region" description="Helical" evidence="2">
    <location>
        <begin position="34"/>
        <end position="56"/>
    </location>
</feature>
<feature type="transmembrane region" description="Helical" evidence="2">
    <location>
        <begin position="151"/>
        <end position="169"/>
    </location>
</feature>
<dbReference type="PANTHER" id="PTHR36834:SF1">
    <property type="entry name" value="INTEGRAL MEMBRANE PROTEIN"/>
    <property type="match status" value="1"/>
</dbReference>
<dbReference type="PANTHER" id="PTHR36834">
    <property type="entry name" value="MEMBRANE PROTEIN-RELATED"/>
    <property type="match status" value="1"/>
</dbReference>
<dbReference type="RefSeq" id="WP_200813540.1">
    <property type="nucleotide sequence ID" value="NZ_FUWS01000003.1"/>
</dbReference>
<keyword evidence="2" id="KW-0812">Transmembrane</keyword>
<keyword evidence="2" id="KW-1133">Transmembrane helix</keyword>
<keyword evidence="5" id="KW-1185">Reference proteome</keyword>
<keyword evidence="2" id="KW-0472">Membrane</keyword>
<evidence type="ECO:0000256" key="1">
    <source>
        <dbReference type="SAM" id="MobiDB-lite"/>
    </source>
</evidence>
<evidence type="ECO:0000313" key="5">
    <source>
        <dbReference type="Proteomes" id="UP000190637"/>
    </source>
</evidence>
<feature type="domain" description="VanZ-like" evidence="3">
    <location>
        <begin position="53"/>
        <end position="163"/>
    </location>
</feature>
<evidence type="ECO:0000259" key="3">
    <source>
        <dbReference type="Pfam" id="PF04892"/>
    </source>
</evidence>
<feature type="region of interest" description="Disordered" evidence="1">
    <location>
        <begin position="1"/>
        <end position="23"/>
    </location>
</feature>
<evidence type="ECO:0000313" key="4">
    <source>
        <dbReference type="EMBL" id="SJZ70705.1"/>
    </source>
</evidence>
<feature type="transmembrane region" description="Helical" evidence="2">
    <location>
        <begin position="121"/>
        <end position="139"/>
    </location>
</feature>
<name>A0A1T4MVA2_9ACTN</name>
<accession>A0A1T4MVA2</accession>
<dbReference type="Pfam" id="PF04892">
    <property type="entry name" value="VanZ"/>
    <property type="match status" value="1"/>
</dbReference>
<reference evidence="4 5" key="1">
    <citation type="submission" date="2017-02" db="EMBL/GenBank/DDBJ databases">
        <authorList>
            <person name="Peterson S.W."/>
        </authorList>
    </citation>
    <scope>NUCLEOTIDE SEQUENCE [LARGE SCALE GENOMIC DNA]</scope>
    <source>
        <strain evidence="4 5">DSM 45154</strain>
    </source>
</reference>
<dbReference type="InterPro" id="IPR053150">
    <property type="entry name" value="Teicoplanin_resist-assoc"/>
</dbReference>
<dbReference type="Proteomes" id="UP000190637">
    <property type="component" value="Unassembled WGS sequence"/>
</dbReference>
<dbReference type="AlphaFoldDB" id="A0A1T4MVA2"/>
<protein>
    <submittedName>
        <fullName evidence="4">Glycopeptide antibiotics resistance protein</fullName>
    </submittedName>
</protein>
<organism evidence="4 5">
    <name type="scientific">Marinactinospora thermotolerans DSM 45154</name>
    <dbReference type="NCBI Taxonomy" id="1122192"/>
    <lineage>
        <taxon>Bacteria</taxon>
        <taxon>Bacillati</taxon>
        <taxon>Actinomycetota</taxon>
        <taxon>Actinomycetes</taxon>
        <taxon>Streptosporangiales</taxon>
        <taxon>Nocardiopsidaceae</taxon>
        <taxon>Marinactinospora</taxon>
    </lineage>
</organism>
<gene>
    <name evidence="4" type="ORF">SAMN02745673_01146</name>
</gene>
<proteinExistence type="predicted"/>
<feature type="transmembrane region" description="Helical" evidence="2">
    <location>
        <begin position="95"/>
        <end position="114"/>
    </location>
</feature>
<dbReference type="STRING" id="1122192.SAMN02745673_01146"/>
<feature type="region of interest" description="Disordered" evidence="1">
    <location>
        <begin position="175"/>
        <end position="203"/>
    </location>
</feature>
<dbReference type="InterPro" id="IPR006976">
    <property type="entry name" value="VanZ-like"/>
</dbReference>
<evidence type="ECO:0000256" key="2">
    <source>
        <dbReference type="SAM" id="Phobius"/>
    </source>
</evidence>
<feature type="compositionally biased region" description="Basic residues" evidence="1">
    <location>
        <begin position="175"/>
        <end position="185"/>
    </location>
</feature>
<sequence>MNVPSPQTDGQPGPVRATPTEPGQPSRLRAFGVLVLRALAVLVAFVAMVGFAAFLAQITLTPVPGAVGVVHSNLEPGASLRLYLDAPAHEALKQVGGNVVLGVPFGVLLPVLLPRTRGVRVVLLTALVMLLVEVAQGLLVTGRAFDIDDVILNTSGALIGYAVVGRRIARTVHRSHRRRRGARHAARAEPGDEATESTRAGAG</sequence>
<dbReference type="EMBL" id="FUWS01000003">
    <property type="protein sequence ID" value="SJZ70705.1"/>
    <property type="molecule type" value="Genomic_DNA"/>
</dbReference>